<dbReference type="KEGG" id="gem:GM21_0476"/>
<organism evidence="5">
    <name type="scientific">Geobacter sp. (strain M21)</name>
    <dbReference type="NCBI Taxonomy" id="443144"/>
    <lineage>
        <taxon>Bacteria</taxon>
        <taxon>Pseudomonadati</taxon>
        <taxon>Thermodesulfobacteriota</taxon>
        <taxon>Desulfuromonadia</taxon>
        <taxon>Geobacterales</taxon>
        <taxon>Geobacteraceae</taxon>
        <taxon>Geobacter</taxon>
    </lineage>
</organism>
<dbReference type="SUPFAM" id="SSF52922">
    <property type="entry name" value="TK C-terminal domain-like"/>
    <property type="match status" value="1"/>
</dbReference>
<dbReference type="GO" id="GO:0016491">
    <property type="term" value="F:oxidoreductase activity"/>
    <property type="evidence" value="ECO:0007669"/>
    <property type="project" value="UniProtKB-KW"/>
</dbReference>
<evidence type="ECO:0000256" key="2">
    <source>
        <dbReference type="ARBA" id="ARBA00023002"/>
    </source>
</evidence>
<dbReference type="HOGENOM" id="CLU_012907_1_0_7"/>
<dbReference type="eggNOG" id="COG0022">
    <property type="taxonomic scope" value="Bacteria"/>
</dbReference>
<evidence type="ECO:0000313" key="5">
    <source>
        <dbReference type="EMBL" id="ACT16556.1"/>
    </source>
</evidence>
<dbReference type="EMBL" id="CP001661">
    <property type="protein sequence ID" value="ACT16556.1"/>
    <property type="molecule type" value="Genomic_DNA"/>
</dbReference>
<dbReference type="Gene3D" id="3.40.50.920">
    <property type="match status" value="1"/>
</dbReference>
<feature type="domain" description="Transketolase-like pyrimidine-binding" evidence="4">
    <location>
        <begin position="4"/>
        <end position="179"/>
    </location>
</feature>
<dbReference type="FunFam" id="3.40.50.920:FF:000001">
    <property type="entry name" value="Pyruvate dehydrogenase E1 beta subunit"/>
    <property type="match status" value="1"/>
</dbReference>
<dbReference type="InterPro" id="IPR029061">
    <property type="entry name" value="THDP-binding"/>
</dbReference>
<dbReference type="Pfam" id="PF02779">
    <property type="entry name" value="Transket_pyr"/>
    <property type="match status" value="1"/>
</dbReference>
<keyword evidence="2" id="KW-0560">Oxidoreductase</keyword>
<dbReference type="Pfam" id="PF02780">
    <property type="entry name" value="Transketolase_C"/>
    <property type="match status" value="1"/>
</dbReference>
<dbReference type="SUPFAM" id="SSF52518">
    <property type="entry name" value="Thiamin diphosphate-binding fold (THDP-binding)"/>
    <property type="match status" value="1"/>
</dbReference>
<proteinExistence type="predicted"/>
<protein>
    <submittedName>
        <fullName evidence="5">Transketolase central region</fullName>
    </submittedName>
</protein>
<dbReference type="SMART" id="SM00861">
    <property type="entry name" value="Transket_pyr"/>
    <property type="match status" value="1"/>
</dbReference>
<sequence>MAQLNMVQAINQALGDEMARDDRVVLLGEDVGRDGGVFRVTEGLQDRFGAERVLDTPLCESAIMGAAIGMAAYGLRPVPEIQFMGFTYSAFEQLFAHAARLRSRSRGRYSCPLVVRTPYGGGIKAPELHEESTEAIFCHIPGLKVVVPSGPYSAKGLLLAALRDPDPVLFLEPTRLYRMLKEEVPEGDYQLELGKARVARKGSAVTVVAWGSMLERVLKSVDGYDVEVIDLLTLNPLDLETLLSSVQKTGRAVIVHEAIKTCGLGAEIAATLAEEAMLHLRAPILRVTAPDVPVPLAKLIDQYLPGPQRIRAALDEVLKY</sequence>
<dbReference type="Gene3D" id="3.40.50.970">
    <property type="match status" value="1"/>
</dbReference>
<dbReference type="InterPro" id="IPR033248">
    <property type="entry name" value="Transketolase_C"/>
</dbReference>
<dbReference type="OrthoDB" id="9780894at2"/>
<dbReference type="InterPro" id="IPR005475">
    <property type="entry name" value="Transketolase-like_Pyr-bd"/>
</dbReference>
<dbReference type="FunFam" id="3.40.50.970:FF:000001">
    <property type="entry name" value="Pyruvate dehydrogenase E1 beta subunit"/>
    <property type="match status" value="1"/>
</dbReference>
<evidence type="ECO:0000256" key="1">
    <source>
        <dbReference type="ARBA" id="ARBA00001964"/>
    </source>
</evidence>
<dbReference type="PANTHER" id="PTHR43257">
    <property type="entry name" value="PYRUVATE DEHYDROGENASE E1 COMPONENT BETA SUBUNIT"/>
    <property type="match status" value="1"/>
</dbReference>
<accession>C6DZH4</accession>
<dbReference type="CDD" id="cd07036">
    <property type="entry name" value="TPP_PYR_E1-PDHc-beta_like"/>
    <property type="match status" value="1"/>
</dbReference>
<dbReference type="InterPro" id="IPR009014">
    <property type="entry name" value="Transketo_C/PFOR_II"/>
</dbReference>
<name>C6DZH4_GEOSM</name>
<reference evidence="5" key="1">
    <citation type="submission" date="2009-07" db="EMBL/GenBank/DDBJ databases">
        <title>Complete sequence of Geobacter sp. M21.</title>
        <authorList>
            <consortium name="US DOE Joint Genome Institute"/>
            <person name="Lucas S."/>
            <person name="Copeland A."/>
            <person name="Lapidus A."/>
            <person name="Glavina del Rio T."/>
            <person name="Dalin E."/>
            <person name="Tice H."/>
            <person name="Bruce D."/>
            <person name="Goodwin L."/>
            <person name="Pitluck S."/>
            <person name="Saunders E."/>
            <person name="Brettin T."/>
            <person name="Detter J.C."/>
            <person name="Han C."/>
            <person name="Larimer F."/>
            <person name="Land M."/>
            <person name="Hauser L."/>
            <person name="Kyrpides N."/>
            <person name="Ovchinnikova G."/>
            <person name="Lovley D."/>
        </authorList>
    </citation>
    <scope>NUCLEOTIDE SEQUENCE [LARGE SCALE GENOMIC DNA]</scope>
    <source>
        <strain evidence="5">M21</strain>
    </source>
</reference>
<comment type="cofactor">
    <cofactor evidence="1">
        <name>thiamine diphosphate</name>
        <dbReference type="ChEBI" id="CHEBI:58937"/>
    </cofactor>
</comment>
<evidence type="ECO:0000256" key="3">
    <source>
        <dbReference type="ARBA" id="ARBA00023052"/>
    </source>
</evidence>
<dbReference type="AlphaFoldDB" id="C6DZH4"/>
<keyword evidence="3" id="KW-0786">Thiamine pyrophosphate</keyword>
<evidence type="ECO:0000259" key="4">
    <source>
        <dbReference type="SMART" id="SM00861"/>
    </source>
</evidence>
<gene>
    <name evidence="5" type="ordered locus">GM21_0476</name>
</gene>
<dbReference type="PANTHER" id="PTHR43257:SF2">
    <property type="entry name" value="PYRUVATE DEHYDROGENASE E1 COMPONENT SUBUNIT BETA"/>
    <property type="match status" value="1"/>
</dbReference>
<dbReference type="STRING" id="443144.GM21_0476"/>